<evidence type="ECO:0000313" key="2">
    <source>
        <dbReference type="Proteomes" id="UP001501747"/>
    </source>
</evidence>
<proteinExistence type="predicted"/>
<sequence length="83" mass="8516">MSGYDQAVQNLSAAREALPGALVQEVLSALRTVAGHLAAAGVVRYDGLLSQADSDAGTALSACEEIARGLDEDIARTQQLMSG</sequence>
<accession>A0ABP7U107</accession>
<protein>
    <submittedName>
        <fullName evidence="1">Uncharacterized protein</fullName>
    </submittedName>
</protein>
<dbReference type="Proteomes" id="UP001501747">
    <property type="component" value="Unassembled WGS sequence"/>
</dbReference>
<name>A0ABP7U107_9PSEU</name>
<reference evidence="2" key="1">
    <citation type="journal article" date="2019" name="Int. J. Syst. Evol. Microbiol.">
        <title>The Global Catalogue of Microorganisms (GCM) 10K type strain sequencing project: providing services to taxonomists for standard genome sequencing and annotation.</title>
        <authorList>
            <consortium name="The Broad Institute Genomics Platform"/>
            <consortium name="The Broad Institute Genome Sequencing Center for Infectious Disease"/>
            <person name="Wu L."/>
            <person name="Ma J."/>
        </authorList>
    </citation>
    <scope>NUCLEOTIDE SEQUENCE [LARGE SCALE GENOMIC DNA]</scope>
    <source>
        <strain evidence="2">JCM 17342</strain>
    </source>
</reference>
<dbReference type="EMBL" id="BAABAL010000026">
    <property type="protein sequence ID" value="GAA4034224.1"/>
    <property type="molecule type" value="Genomic_DNA"/>
</dbReference>
<organism evidence="1 2">
    <name type="scientific">Allokutzneria multivorans</name>
    <dbReference type="NCBI Taxonomy" id="1142134"/>
    <lineage>
        <taxon>Bacteria</taxon>
        <taxon>Bacillati</taxon>
        <taxon>Actinomycetota</taxon>
        <taxon>Actinomycetes</taxon>
        <taxon>Pseudonocardiales</taxon>
        <taxon>Pseudonocardiaceae</taxon>
        <taxon>Allokutzneria</taxon>
    </lineage>
</organism>
<evidence type="ECO:0000313" key="1">
    <source>
        <dbReference type="EMBL" id="GAA4034224.1"/>
    </source>
</evidence>
<comment type="caution">
    <text evidence="1">The sequence shown here is derived from an EMBL/GenBank/DDBJ whole genome shotgun (WGS) entry which is preliminary data.</text>
</comment>
<keyword evidence="2" id="KW-1185">Reference proteome</keyword>
<dbReference type="RefSeq" id="WP_344884780.1">
    <property type="nucleotide sequence ID" value="NZ_BAABAL010000026.1"/>
</dbReference>
<gene>
    <name evidence="1" type="ORF">GCM10022247_69150</name>
</gene>